<dbReference type="InterPro" id="IPR029058">
    <property type="entry name" value="AB_hydrolase_fold"/>
</dbReference>
<dbReference type="Proteomes" id="UP000661607">
    <property type="component" value="Unassembled WGS sequence"/>
</dbReference>
<comment type="similarity">
    <text evidence="1">Belongs to the peptidase S33 family.</text>
</comment>
<feature type="signal peptide" evidence="4">
    <location>
        <begin position="1"/>
        <end position="31"/>
    </location>
</feature>
<proteinExistence type="inferred from homology"/>
<gene>
    <name evidence="7" type="ORF">H4W81_008650</name>
</gene>
<sequence>MTQRGLQASRSAAVVTIALASLVAGLPTATAADSAVAWHACPAYSDEVLEARGLTGQQMSRFRALMKRAECGTAKVPLDYRQPNGRQITVALLRLEAVDRARRLGSIFLNPGGPGVSGYLMPLDLILRGEQGRRLNDRYDLIGFDPRGVGYSTKVSCPAPGQQKPTGAEGKATTRDPGGEKAGPLTREAAKRMYDGEVAANIACGRSDRDFLGRLTTANVARDVDRVRIGLGERTLNFIGVSWGTRLGVVYRSLFPGNVGRMFLDSVMGPRYRQDEYTVASAAAAERNFSRMAAWLAERHDTYGFGSTQKQVRAAILALLRAYDAEPKTFTDLPMPIDGGVVSMLASQNSPDWGRAGKALAQLRDVTGTTAPPAIKEIFNNTGTRMPPGAPEIQNTTMRQGVACNEDPSRLGFSAAWAAYQRNLEEHPVTGRGARFSVQCAGWPLPVQETPLRRTGGSLVLVGHRHEVITPYEWTKQMRTAVGGTLFTVDDDLHGSVTKVPQSDCTAELLRYFTTGRIGRGCDGVPVAS</sequence>
<dbReference type="EMBL" id="JADBEF010000001">
    <property type="protein sequence ID" value="MBE1565871.1"/>
    <property type="molecule type" value="Genomic_DNA"/>
</dbReference>
<feature type="domain" description="Peptidase S33 tripeptidyl aminopeptidase-like C-terminal" evidence="6">
    <location>
        <begin position="437"/>
        <end position="518"/>
    </location>
</feature>
<evidence type="ECO:0000259" key="5">
    <source>
        <dbReference type="Pfam" id="PF00561"/>
    </source>
</evidence>
<keyword evidence="2" id="KW-0378">Hydrolase</keyword>
<dbReference type="Pfam" id="PF08386">
    <property type="entry name" value="Abhydrolase_4"/>
    <property type="match status" value="1"/>
</dbReference>
<feature type="domain" description="AB hydrolase-1" evidence="5">
    <location>
        <begin position="107"/>
        <end position="296"/>
    </location>
</feature>
<evidence type="ECO:0000256" key="2">
    <source>
        <dbReference type="ARBA" id="ARBA00022801"/>
    </source>
</evidence>
<dbReference type="InterPro" id="IPR013595">
    <property type="entry name" value="Pept_S33_TAP-like_C"/>
</dbReference>
<evidence type="ECO:0000313" key="7">
    <source>
        <dbReference type="EMBL" id="MBE1565871.1"/>
    </source>
</evidence>
<evidence type="ECO:0000256" key="3">
    <source>
        <dbReference type="SAM" id="MobiDB-lite"/>
    </source>
</evidence>
<dbReference type="InterPro" id="IPR000073">
    <property type="entry name" value="AB_hydrolase_1"/>
</dbReference>
<evidence type="ECO:0000256" key="1">
    <source>
        <dbReference type="ARBA" id="ARBA00010088"/>
    </source>
</evidence>
<evidence type="ECO:0000259" key="6">
    <source>
        <dbReference type="Pfam" id="PF08386"/>
    </source>
</evidence>
<comment type="caution">
    <text evidence="7">The sequence shown here is derived from an EMBL/GenBank/DDBJ whole genome shotgun (WGS) entry which is preliminary data.</text>
</comment>
<keyword evidence="8" id="KW-1185">Reference proteome</keyword>
<keyword evidence="4" id="KW-0732">Signal</keyword>
<accession>A0ABR9KVT6</accession>
<dbReference type="InterPro" id="IPR051601">
    <property type="entry name" value="Serine_prot/Carboxylest_S33"/>
</dbReference>
<dbReference type="SUPFAM" id="SSF53474">
    <property type="entry name" value="alpha/beta-Hydrolases"/>
    <property type="match status" value="2"/>
</dbReference>
<evidence type="ECO:0000313" key="8">
    <source>
        <dbReference type="Proteomes" id="UP000661607"/>
    </source>
</evidence>
<feature type="region of interest" description="Disordered" evidence="3">
    <location>
        <begin position="153"/>
        <end position="184"/>
    </location>
</feature>
<dbReference type="PANTHER" id="PTHR43248">
    <property type="entry name" value="2-SUCCINYL-6-HYDROXY-2,4-CYCLOHEXADIENE-1-CARBOXYLATE SYNTHASE"/>
    <property type="match status" value="1"/>
</dbReference>
<dbReference type="PANTHER" id="PTHR43248:SF25">
    <property type="entry name" value="AB HYDROLASE-1 DOMAIN-CONTAINING PROTEIN-RELATED"/>
    <property type="match status" value="1"/>
</dbReference>
<dbReference type="RefSeq" id="WP_192780013.1">
    <property type="nucleotide sequence ID" value="NZ_BAAASY010000010.1"/>
</dbReference>
<reference evidence="7 8" key="1">
    <citation type="submission" date="2020-10" db="EMBL/GenBank/DDBJ databases">
        <title>Sequencing the genomes of 1000 actinobacteria strains.</title>
        <authorList>
            <person name="Klenk H.-P."/>
        </authorList>
    </citation>
    <scope>NUCLEOTIDE SEQUENCE [LARGE SCALE GENOMIC DNA]</scope>
    <source>
        <strain evidence="7 8">DSM 43748</strain>
    </source>
</reference>
<dbReference type="Pfam" id="PF00561">
    <property type="entry name" value="Abhydrolase_1"/>
    <property type="match status" value="1"/>
</dbReference>
<feature type="chain" id="PRO_5045990538" evidence="4">
    <location>
        <begin position="32"/>
        <end position="529"/>
    </location>
</feature>
<evidence type="ECO:0000256" key="4">
    <source>
        <dbReference type="SAM" id="SignalP"/>
    </source>
</evidence>
<name>A0ABR9KVT6_9ACTN</name>
<protein>
    <submittedName>
        <fullName evidence="7">Pimeloyl-ACP methyl ester carboxylesterase</fullName>
    </submittedName>
</protein>
<dbReference type="Gene3D" id="3.40.50.1820">
    <property type="entry name" value="alpha/beta hydrolase"/>
    <property type="match status" value="1"/>
</dbReference>
<organism evidence="7 8">
    <name type="scientific">Nonomuraea africana</name>
    <dbReference type="NCBI Taxonomy" id="46171"/>
    <lineage>
        <taxon>Bacteria</taxon>
        <taxon>Bacillati</taxon>
        <taxon>Actinomycetota</taxon>
        <taxon>Actinomycetes</taxon>
        <taxon>Streptosporangiales</taxon>
        <taxon>Streptosporangiaceae</taxon>
        <taxon>Nonomuraea</taxon>
    </lineage>
</organism>